<feature type="region of interest" description="Disordered" evidence="1">
    <location>
        <begin position="48"/>
        <end position="71"/>
    </location>
</feature>
<dbReference type="Proteomes" id="UP000198287">
    <property type="component" value="Unassembled WGS sequence"/>
</dbReference>
<dbReference type="AlphaFoldDB" id="A0A226DUT0"/>
<name>A0A226DUT0_FOLCA</name>
<evidence type="ECO:0000313" key="2">
    <source>
        <dbReference type="EMBL" id="OXA48564.1"/>
    </source>
</evidence>
<comment type="caution">
    <text evidence="2">The sequence shown here is derived from an EMBL/GenBank/DDBJ whole genome shotgun (WGS) entry which is preliminary data.</text>
</comment>
<evidence type="ECO:0000313" key="3">
    <source>
        <dbReference type="Proteomes" id="UP000198287"/>
    </source>
</evidence>
<accession>A0A226DUT0</accession>
<gene>
    <name evidence="2" type="ORF">Fcan01_16516</name>
</gene>
<reference evidence="2 3" key="1">
    <citation type="submission" date="2015-12" db="EMBL/GenBank/DDBJ databases">
        <title>The genome of Folsomia candida.</title>
        <authorList>
            <person name="Faddeeva A."/>
            <person name="Derks M.F."/>
            <person name="Anvar Y."/>
            <person name="Smit S."/>
            <person name="Van Straalen N."/>
            <person name="Roelofs D."/>
        </authorList>
    </citation>
    <scope>NUCLEOTIDE SEQUENCE [LARGE SCALE GENOMIC DNA]</scope>
    <source>
        <strain evidence="2 3">VU population</strain>
        <tissue evidence="2">Whole body</tissue>
    </source>
</reference>
<protein>
    <submittedName>
        <fullName evidence="2">Uncharacterized protein</fullName>
    </submittedName>
</protein>
<proteinExistence type="predicted"/>
<sequence>MILLSKTTSLMYHFGSSDANSTRGRIASSIANQDTDIPPATVITKQTARKSTGGVPKNKMPSSQTEKFKKQKGLNLPPRMTFTALHSLPRLPYGGVIEINGEAVHIHNTCNIDSCLTAVYYLYKTDPATKQYIEKIPESLFLINAFRAMDREYWSRAREIIFNKMLELHPSLLADNNLFGSETRFLSTISFLITVKQIVTCSNEACPLESVMDLSPFNDFVVNKPVDITSNYRMGRSAICDGCGWTCRISHRWAGTCTPFFCYPIALGEDKERETEEEETQSIVEDMVPSAQKILGDQFNVFAYTVYQAGHFTCVFKVKEKKPSLSTMERGICNF</sequence>
<organism evidence="2 3">
    <name type="scientific">Folsomia candida</name>
    <name type="common">Springtail</name>
    <dbReference type="NCBI Taxonomy" id="158441"/>
    <lineage>
        <taxon>Eukaryota</taxon>
        <taxon>Metazoa</taxon>
        <taxon>Ecdysozoa</taxon>
        <taxon>Arthropoda</taxon>
        <taxon>Hexapoda</taxon>
        <taxon>Collembola</taxon>
        <taxon>Entomobryomorpha</taxon>
        <taxon>Isotomoidea</taxon>
        <taxon>Isotomidae</taxon>
        <taxon>Proisotominae</taxon>
        <taxon>Folsomia</taxon>
    </lineage>
</organism>
<keyword evidence="3" id="KW-1185">Reference proteome</keyword>
<dbReference type="EMBL" id="LNIX01000011">
    <property type="protein sequence ID" value="OXA48564.1"/>
    <property type="molecule type" value="Genomic_DNA"/>
</dbReference>
<dbReference type="OrthoDB" id="7403924at2759"/>
<evidence type="ECO:0000256" key="1">
    <source>
        <dbReference type="SAM" id="MobiDB-lite"/>
    </source>
</evidence>